<dbReference type="Proteomes" id="UP000077202">
    <property type="component" value="Unassembled WGS sequence"/>
</dbReference>
<accession>A0A176VHV5</accession>
<dbReference type="InterPro" id="IPR005829">
    <property type="entry name" value="Sugar_transporter_CS"/>
</dbReference>
<feature type="region of interest" description="Disordered" evidence="6">
    <location>
        <begin position="37"/>
        <end position="66"/>
    </location>
</feature>
<dbReference type="PANTHER" id="PTHR23503:SF8">
    <property type="entry name" value="FACILITATED GLUCOSE TRANSPORTER PROTEIN 1"/>
    <property type="match status" value="1"/>
</dbReference>
<feature type="compositionally biased region" description="Polar residues" evidence="6">
    <location>
        <begin position="37"/>
        <end position="54"/>
    </location>
</feature>
<evidence type="ECO:0000256" key="4">
    <source>
        <dbReference type="ARBA" id="ARBA00022989"/>
    </source>
</evidence>
<feature type="compositionally biased region" description="Gly residues" evidence="6">
    <location>
        <begin position="266"/>
        <end position="275"/>
    </location>
</feature>
<dbReference type="AlphaFoldDB" id="A0A176VHV5"/>
<dbReference type="GO" id="GO:0015149">
    <property type="term" value="F:hexose transmembrane transporter activity"/>
    <property type="evidence" value="ECO:0007669"/>
    <property type="project" value="TreeGrafter"/>
</dbReference>
<reference evidence="9" key="1">
    <citation type="submission" date="2016-03" db="EMBL/GenBank/DDBJ databases">
        <title>Mechanisms controlling the formation of the plant cell surface in tip-growing cells are functionally conserved among land plants.</title>
        <authorList>
            <person name="Honkanen S."/>
            <person name="Jones V.A."/>
            <person name="Morieri G."/>
            <person name="Champion C."/>
            <person name="Hetherington A.J."/>
            <person name="Kelly S."/>
            <person name="Saint-Marcoux D."/>
            <person name="Proust H."/>
            <person name="Prescott H."/>
            <person name="Dolan L."/>
        </authorList>
    </citation>
    <scope>NUCLEOTIDE SEQUENCE [LARGE SCALE GENOMIC DNA]</scope>
    <source>
        <tissue evidence="9">Whole gametophyte</tissue>
    </source>
</reference>
<evidence type="ECO:0000313" key="9">
    <source>
        <dbReference type="EMBL" id="OAE19505.1"/>
    </source>
</evidence>
<keyword evidence="10" id="KW-1185">Reference proteome</keyword>
<evidence type="ECO:0000256" key="7">
    <source>
        <dbReference type="SAM" id="Phobius"/>
    </source>
</evidence>
<feature type="transmembrane region" description="Helical" evidence="7">
    <location>
        <begin position="773"/>
        <end position="792"/>
    </location>
</feature>
<feature type="transmembrane region" description="Helical" evidence="7">
    <location>
        <begin position="504"/>
        <end position="526"/>
    </location>
</feature>
<dbReference type="InterPro" id="IPR020846">
    <property type="entry name" value="MFS_dom"/>
</dbReference>
<dbReference type="PROSITE" id="PS00217">
    <property type="entry name" value="SUGAR_TRANSPORT_2"/>
    <property type="match status" value="1"/>
</dbReference>
<dbReference type="Gene3D" id="1.20.1250.20">
    <property type="entry name" value="MFS general substrate transporter like domains"/>
    <property type="match status" value="1"/>
</dbReference>
<feature type="transmembrane region" description="Helical" evidence="7">
    <location>
        <begin position="413"/>
        <end position="434"/>
    </location>
</feature>
<organism evidence="9 10">
    <name type="scientific">Marchantia polymorpha subsp. ruderalis</name>
    <dbReference type="NCBI Taxonomy" id="1480154"/>
    <lineage>
        <taxon>Eukaryota</taxon>
        <taxon>Viridiplantae</taxon>
        <taxon>Streptophyta</taxon>
        <taxon>Embryophyta</taxon>
        <taxon>Marchantiophyta</taxon>
        <taxon>Marchantiopsida</taxon>
        <taxon>Marchantiidae</taxon>
        <taxon>Marchantiales</taxon>
        <taxon>Marchantiaceae</taxon>
        <taxon>Marchantia</taxon>
    </lineage>
</organism>
<evidence type="ECO:0000256" key="2">
    <source>
        <dbReference type="ARBA" id="ARBA00022448"/>
    </source>
</evidence>
<feature type="transmembrane region" description="Helical" evidence="7">
    <location>
        <begin position="747"/>
        <end position="767"/>
    </location>
</feature>
<feature type="transmembrane region" description="Helical" evidence="7">
    <location>
        <begin position="651"/>
        <end position="671"/>
    </location>
</feature>
<dbReference type="NCBIfam" id="TIGR00879">
    <property type="entry name" value="SP"/>
    <property type="match status" value="1"/>
</dbReference>
<comment type="caution">
    <text evidence="9">The sequence shown here is derived from an EMBL/GenBank/DDBJ whole genome shotgun (WGS) entry which is preliminary data.</text>
</comment>
<keyword evidence="3 7" id="KW-0812">Transmembrane</keyword>
<feature type="domain" description="Major facilitator superfamily (MFS) profile" evidence="8">
    <location>
        <begin position="378"/>
        <end position="801"/>
    </location>
</feature>
<dbReference type="GO" id="GO:0016020">
    <property type="term" value="C:membrane"/>
    <property type="evidence" value="ECO:0007669"/>
    <property type="project" value="UniProtKB-SubCell"/>
</dbReference>
<keyword evidence="5 7" id="KW-0472">Membrane</keyword>
<keyword evidence="2" id="KW-0813">Transport</keyword>
<dbReference type="SUPFAM" id="SSF103473">
    <property type="entry name" value="MFS general substrate transporter"/>
    <property type="match status" value="1"/>
</dbReference>
<evidence type="ECO:0000259" key="8">
    <source>
        <dbReference type="PROSITE" id="PS50850"/>
    </source>
</evidence>
<keyword evidence="4 7" id="KW-1133">Transmembrane helix</keyword>
<feature type="transmembrane region" description="Helical" evidence="7">
    <location>
        <begin position="615"/>
        <end position="639"/>
    </location>
</feature>
<sequence>MTPCQIGPPRAVRCHAMPCPGAMMEIGPLYSHAQPTASWAPVQSDSSPRVSSTPAPDDDDDDGGETVAVPATRLAVPVPAMVAAAGVLVCRDHGSREYLRAADIQRLWDQQLVRTGGPGTGTSDTATDGMGTDAALESAREKLNFFSAVFYFISKRLFQAKATAGASTAQYIVISSSSTCSARGGVGSQAQAHSTAAAAAPTAAPFSTTSASSTSTSTACCPPLLTSGSSVGSALAFVPASPSPSTTPSRPSSFSRLPRPSWASAVGGGGGGGGRSFSPRSPILPSKHISVTVGAHQGRAEEPKPDGDGTLAFPLFRDDVAQWWPMRSRPMADNPYKRFPSREMTTEAERVRAAAAYLAYEVPEYVSTNPPWQLSLPHVCVATIASILFGYHLGVVNVPLDYIAYDLGFAGNALAQGSVVSACLIGAFAGCSTSGSVADKYGRKRAFQISSVPMILGSILSALAPSLPIMLLGRLFVGIGLGIAGPVAALYVSEISPTAVRGTYGSLIQVATCVGILGAILVGLPVTSIPGWWRACFWISTIPAALLALGMEYCAESPRWLFKNSKWLEAEHELERLLGNQHSKTAMADLVRGEEREDSGEASWGALLDRKYLKVVAIGAALFGFQQLAGINAVFYFSSVVFKNAGVTSNIAASVSMGVVNLIASCVATFLMDKQGRRNLMIWSFTGMACAMSLQAAAAGLTVLAPYQGVLSLTATLSYVFMFALGAGPVPALLLPELFANRIRAKAMSVTMCVHWVVNFMVGLFFLQLLQQLGASVVYSFFAAVCVSAALFNECLIEPDAFVKVRILWKEDDVKKEVLGTME</sequence>
<evidence type="ECO:0000256" key="5">
    <source>
        <dbReference type="ARBA" id="ARBA00023136"/>
    </source>
</evidence>
<evidence type="ECO:0000256" key="1">
    <source>
        <dbReference type="ARBA" id="ARBA00004141"/>
    </source>
</evidence>
<feature type="transmembrane region" description="Helical" evidence="7">
    <location>
        <begin position="717"/>
        <end position="735"/>
    </location>
</feature>
<feature type="transmembrane region" description="Helical" evidence="7">
    <location>
        <begin position="471"/>
        <end position="492"/>
    </location>
</feature>
<feature type="transmembrane region" description="Helical" evidence="7">
    <location>
        <begin position="446"/>
        <end position="465"/>
    </location>
</feature>
<comment type="subcellular location">
    <subcellularLocation>
        <location evidence="1">Membrane</location>
        <topology evidence="1">Multi-pass membrane protein</topology>
    </subcellularLocation>
</comment>
<evidence type="ECO:0000313" key="10">
    <source>
        <dbReference type="Proteomes" id="UP000077202"/>
    </source>
</evidence>
<dbReference type="Pfam" id="PF00083">
    <property type="entry name" value="Sugar_tr"/>
    <property type="match status" value="1"/>
</dbReference>
<gene>
    <name evidence="9" type="ORF">AXG93_4794s1170</name>
</gene>
<dbReference type="InterPro" id="IPR005828">
    <property type="entry name" value="MFS_sugar_transport-like"/>
</dbReference>
<dbReference type="PANTHER" id="PTHR23503">
    <property type="entry name" value="SOLUTE CARRIER FAMILY 2"/>
    <property type="match status" value="1"/>
</dbReference>
<dbReference type="CDD" id="cd17315">
    <property type="entry name" value="MFS_GLUT_like"/>
    <property type="match status" value="1"/>
</dbReference>
<feature type="transmembrane region" description="Helical" evidence="7">
    <location>
        <begin position="374"/>
        <end position="393"/>
    </location>
</feature>
<name>A0A176VHV5_MARPO</name>
<dbReference type="InterPro" id="IPR036259">
    <property type="entry name" value="MFS_trans_sf"/>
</dbReference>
<dbReference type="PROSITE" id="PS50850">
    <property type="entry name" value="MFS"/>
    <property type="match status" value="1"/>
</dbReference>
<feature type="compositionally biased region" description="Low complexity" evidence="6">
    <location>
        <begin position="239"/>
        <end position="261"/>
    </location>
</feature>
<evidence type="ECO:0000256" key="6">
    <source>
        <dbReference type="SAM" id="MobiDB-lite"/>
    </source>
</evidence>
<feature type="region of interest" description="Disordered" evidence="6">
    <location>
        <begin position="239"/>
        <end position="283"/>
    </location>
</feature>
<evidence type="ECO:0000256" key="3">
    <source>
        <dbReference type="ARBA" id="ARBA00022692"/>
    </source>
</evidence>
<feature type="transmembrane region" description="Helical" evidence="7">
    <location>
        <begin position="683"/>
        <end position="705"/>
    </location>
</feature>
<dbReference type="InterPro" id="IPR045263">
    <property type="entry name" value="GLUT"/>
</dbReference>
<dbReference type="EMBL" id="LVLJ01003848">
    <property type="protein sequence ID" value="OAE19505.1"/>
    <property type="molecule type" value="Genomic_DNA"/>
</dbReference>
<proteinExistence type="predicted"/>
<protein>
    <recommendedName>
        <fullName evidence="8">Major facilitator superfamily (MFS) profile domain-containing protein</fullName>
    </recommendedName>
</protein>
<dbReference type="PRINTS" id="PR00171">
    <property type="entry name" value="SUGRTRNSPORT"/>
</dbReference>
<dbReference type="InterPro" id="IPR003663">
    <property type="entry name" value="Sugar/inositol_transpt"/>
</dbReference>